<dbReference type="Pfam" id="PF02214">
    <property type="entry name" value="BTB_2"/>
    <property type="match status" value="1"/>
</dbReference>
<dbReference type="SMART" id="SM00225">
    <property type="entry name" value="BTB"/>
    <property type="match status" value="1"/>
</dbReference>
<protein>
    <submittedName>
        <fullName evidence="2">BTB domain-containing protein</fullName>
    </submittedName>
</protein>
<dbReference type="PANTHER" id="PTHR11145">
    <property type="entry name" value="BTB/POZ DOMAIN-CONTAINING ADAPTER FOR CUL3-MEDIATED RHOA DEGRADATION PROTEIN FAMILY MEMBER"/>
    <property type="match status" value="1"/>
</dbReference>
<name>Q9TZA6_CAEEL</name>
<dbReference type="OrthoDB" id="2414723at2759"/>
<dbReference type="AlphaFoldDB" id="Q9TZA6"/>
<sequence>MCSSETIVKLNVGGSVFETWKSTLTKQDGFFKTLVETNIPVKKDTSDCYFIDRSPKYFETVLNYMRSGVTVLPDSEKELQELKKEAEFYLLEQLVDLCEPINNQIRTYRSSHELLQIIASTKKPVVVINYITHNNDIIYIPEGFRFDEFVKKNSSVVEIYFQPMDNREPLPKDLRRHRGMKYYPEPVWSYRIYNSTHSGCVDLTAMDDLQKKIDSILNGE</sequence>
<dbReference type="WormBase" id="C40A11.7">
    <property type="protein sequence ID" value="CE19370"/>
    <property type="gene ID" value="WBGene00016550"/>
</dbReference>
<evidence type="ECO:0000313" key="3">
    <source>
        <dbReference type="Proteomes" id="UP000001940"/>
    </source>
</evidence>
<dbReference type="InterPro" id="IPR045068">
    <property type="entry name" value="BACURD1-3"/>
</dbReference>
<evidence type="ECO:0000313" key="2">
    <source>
        <dbReference type="EMBL" id="CCD66468.1"/>
    </source>
</evidence>
<dbReference type="OMA" id="YITHNND"/>
<organism evidence="2 3">
    <name type="scientific">Caenorhabditis elegans</name>
    <dbReference type="NCBI Taxonomy" id="6239"/>
    <lineage>
        <taxon>Eukaryota</taxon>
        <taxon>Metazoa</taxon>
        <taxon>Ecdysozoa</taxon>
        <taxon>Nematoda</taxon>
        <taxon>Chromadorea</taxon>
        <taxon>Rhabditida</taxon>
        <taxon>Rhabditina</taxon>
        <taxon>Rhabditomorpha</taxon>
        <taxon>Rhabditoidea</taxon>
        <taxon>Rhabditidae</taxon>
        <taxon>Peloderinae</taxon>
        <taxon>Caenorhabditis</taxon>
    </lineage>
</organism>
<dbReference type="IntAct" id="Q9TZA6">
    <property type="interactions" value="3"/>
</dbReference>
<evidence type="ECO:0000313" key="4">
    <source>
        <dbReference type="WormBase" id="C40A11.7"/>
    </source>
</evidence>
<dbReference type="InterPro" id="IPR000210">
    <property type="entry name" value="BTB/POZ_dom"/>
</dbReference>
<dbReference type="CTD" id="183355"/>
<dbReference type="PaxDb" id="6239-C40A11.7"/>
<evidence type="ECO:0000259" key="1">
    <source>
        <dbReference type="PROSITE" id="PS50097"/>
    </source>
</evidence>
<accession>Q9TZA6</accession>
<dbReference type="Gene3D" id="3.30.710.10">
    <property type="entry name" value="Potassium Channel Kv1.1, Chain A"/>
    <property type="match status" value="1"/>
</dbReference>
<dbReference type="CDD" id="cd18316">
    <property type="entry name" value="BTB_POZ_KCTD-like"/>
    <property type="match status" value="1"/>
</dbReference>
<dbReference type="SMR" id="Q9TZA6"/>
<dbReference type="UCSC" id="C40A11.7">
    <property type="organism name" value="c. elegans"/>
</dbReference>
<dbReference type="GeneID" id="183355"/>
<dbReference type="InParanoid" id="Q9TZA6"/>
<gene>
    <name evidence="2 4" type="ORF">C40A11.7</name>
    <name evidence="2" type="ORF">CELE_C40A11.7</name>
</gene>
<dbReference type="FunCoup" id="Q9TZA6">
    <property type="interactions" value="76"/>
</dbReference>
<reference evidence="2 3" key="1">
    <citation type="journal article" date="1998" name="Science">
        <title>Genome sequence of the nematode C. elegans: a platform for investigating biology.</title>
        <authorList>
            <consortium name="The C. elegans sequencing consortium"/>
            <person name="Sulson J.E."/>
            <person name="Waterston R."/>
        </authorList>
    </citation>
    <scope>NUCLEOTIDE SEQUENCE [LARGE SCALE GENOMIC DNA]</scope>
    <source>
        <strain evidence="2 3">Bristol N2</strain>
    </source>
</reference>
<dbReference type="DIP" id="DIP-25412N"/>
<dbReference type="InterPro" id="IPR011333">
    <property type="entry name" value="SKP1/BTB/POZ_sf"/>
</dbReference>
<dbReference type="InterPro" id="IPR003131">
    <property type="entry name" value="T1-type_BTB"/>
</dbReference>
<feature type="domain" description="BTB" evidence="1">
    <location>
        <begin position="6"/>
        <end position="74"/>
    </location>
</feature>
<dbReference type="PIR" id="T33592">
    <property type="entry name" value="T33592"/>
</dbReference>
<dbReference type="Proteomes" id="UP000001940">
    <property type="component" value="Chromosome II"/>
</dbReference>
<keyword evidence="3" id="KW-1185">Reference proteome</keyword>
<dbReference type="SUPFAM" id="SSF54695">
    <property type="entry name" value="POZ domain"/>
    <property type="match status" value="1"/>
</dbReference>
<dbReference type="PANTHER" id="PTHR11145:SF19">
    <property type="entry name" value="BTB DOMAIN-CONTAINING PROTEIN-RELATED"/>
    <property type="match status" value="1"/>
</dbReference>
<dbReference type="Bgee" id="WBGene00016550">
    <property type="expression patterns" value="Expressed in embryo and 2 other cell types or tissues"/>
</dbReference>
<dbReference type="eggNOG" id="KOG2716">
    <property type="taxonomic scope" value="Eukaryota"/>
</dbReference>
<comment type="interaction">
    <interactant intactId="EBI-328905">
        <id>Q9TZA6</id>
    </interactant>
    <interactant intactId="EBI-314014">
        <id>Q23158</id>
        <label>atn-1</label>
    </interactant>
    <organismsDiffer>false</organismsDiffer>
    <experiments>3</experiments>
</comment>
<dbReference type="EMBL" id="BX284602">
    <property type="protein sequence ID" value="CCD66468.1"/>
    <property type="molecule type" value="Genomic_DNA"/>
</dbReference>
<dbReference type="KEGG" id="cel:CELE_C40A11.7"/>
<dbReference type="PhylomeDB" id="Q9TZA6"/>
<dbReference type="AGR" id="WB:WBGene00016550"/>
<dbReference type="GO" id="GO:0051260">
    <property type="term" value="P:protein homooligomerization"/>
    <property type="evidence" value="ECO:0007669"/>
    <property type="project" value="InterPro"/>
</dbReference>
<dbReference type="HOGENOM" id="CLU_086154_0_0_1"/>
<dbReference type="PROSITE" id="PS50097">
    <property type="entry name" value="BTB"/>
    <property type="match status" value="1"/>
</dbReference>
<proteinExistence type="evidence at protein level"/>
<dbReference type="RefSeq" id="NP_494199.1">
    <property type="nucleotide sequence ID" value="NM_061798.4"/>
</dbReference>